<dbReference type="Proteomes" id="UP000199118">
    <property type="component" value="Unassembled WGS sequence"/>
</dbReference>
<dbReference type="Gene3D" id="3.40.50.1820">
    <property type="entry name" value="alpha/beta hydrolase"/>
    <property type="match status" value="1"/>
</dbReference>
<gene>
    <name evidence="3" type="ORF">SAMN05444336_101156</name>
</gene>
<dbReference type="GO" id="GO:0016787">
    <property type="term" value="F:hydrolase activity"/>
    <property type="evidence" value="ECO:0007669"/>
    <property type="project" value="UniProtKB-KW"/>
</dbReference>
<dbReference type="STRING" id="356660.SAMN05444336_101156"/>
<evidence type="ECO:0000313" key="4">
    <source>
        <dbReference type="Proteomes" id="UP000199118"/>
    </source>
</evidence>
<dbReference type="EMBL" id="FNMZ01000001">
    <property type="protein sequence ID" value="SDW10949.1"/>
    <property type="molecule type" value="Genomic_DNA"/>
</dbReference>
<keyword evidence="1" id="KW-0378">Hydrolase</keyword>
<dbReference type="InterPro" id="IPR000639">
    <property type="entry name" value="Epox_hydrolase-like"/>
</dbReference>
<dbReference type="SUPFAM" id="SSF53474">
    <property type="entry name" value="alpha/beta-Hydrolases"/>
    <property type="match status" value="1"/>
</dbReference>
<dbReference type="OrthoDB" id="9804723at2"/>
<protein>
    <submittedName>
        <fullName evidence="3">Pimeloyl-ACP methyl ester carboxylesterase</fullName>
    </submittedName>
</protein>
<proteinExistence type="predicted"/>
<feature type="domain" description="AB hydrolase-1" evidence="2">
    <location>
        <begin position="24"/>
        <end position="283"/>
    </location>
</feature>
<reference evidence="3 4" key="1">
    <citation type="submission" date="2016-10" db="EMBL/GenBank/DDBJ databases">
        <authorList>
            <person name="de Groot N.N."/>
        </authorList>
    </citation>
    <scope>NUCLEOTIDE SEQUENCE [LARGE SCALE GENOMIC DNA]</scope>
    <source>
        <strain evidence="3 4">DSM 17890</strain>
    </source>
</reference>
<evidence type="ECO:0000256" key="1">
    <source>
        <dbReference type="ARBA" id="ARBA00022801"/>
    </source>
</evidence>
<dbReference type="InterPro" id="IPR000073">
    <property type="entry name" value="AB_hydrolase_1"/>
</dbReference>
<organism evidence="3 4">
    <name type="scientific">Albimonas donghaensis</name>
    <dbReference type="NCBI Taxonomy" id="356660"/>
    <lineage>
        <taxon>Bacteria</taxon>
        <taxon>Pseudomonadati</taxon>
        <taxon>Pseudomonadota</taxon>
        <taxon>Alphaproteobacteria</taxon>
        <taxon>Rhodobacterales</taxon>
        <taxon>Paracoccaceae</taxon>
        <taxon>Albimonas</taxon>
    </lineage>
</organism>
<sequence length="295" mass="32585">MNRETIEANGLTFSCLAEGPRDAPMLLMLHGFPEFSGGWEEMIARLSDRYFCVAPDQRGYNLSDKPAEVSAYSTGKLVSDAVAILDHYRPGGRAHALIGHDWGAGVAYAAAMRAPERFERLIIANGVHPLPFQRALATDPAQGAASQYIHFLRQPDSHEKLAADDFEGVMRMLWAKMDVSWMTPEVMAKYKAAWGQPGAMNGMVNWYRAARIAVPPPGGTLAPGDIPDLPAEAMRITMPHLLIWGMDDSALLPVSREGLEDLCDDLTLREIEGCDHWLMHQKPDEVAALMRAFLD</sequence>
<keyword evidence="4" id="KW-1185">Reference proteome</keyword>
<dbReference type="PRINTS" id="PR00412">
    <property type="entry name" value="EPOXHYDRLASE"/>
</dbReference>
<dbReference type="PANTHER" id="PTHR43329">
    <property type="entry name" value="EPOXIDE HYDROLASE"/>
    <property type="match status" value="1"/>
</dbReference>
<accession>A0A1H2QWX1</accession>
<evidence type="ECO:0000259" key="2">
    <source>
        <dbReference type="Pfam" id="PF00561"/>
    </source>
</evidence>
<dbReference type="Pfam" id="PF00561">
    <property type="entry name" value="Abhydrolase_1"/>
    <property type="match status" value="1"/>
</dbReference>
<dbReference type="AlphaFoldDB" id="A0A1H2QWX1"/>
<evidence type="ECO:0000313" key="3">
    <source>
        <dbReference type="EMBL" id="SDW10949.1"/>
    </source>
</evidence>
<dbReference type="RefSeq" id="WP_092679241.1">
    <property type="nucleotide sequence ID" value="NZ_FNMZ01000001.1"/>
</dbReference>
<dbReference type="InterPro" id="IPR029058">
    <property type="entry name" value="AB_hydrolase_fold"/>
</dbReference>
<name>A0A1H2QWX1_9RHOB</name>
<dbReference type="PRINTS" id="PR00111">
    <property type="entry name" value="ABHYDROLASE"/>
</dbReference>